<feature type="signal peptide" evidence="9">
    <location>
        <begin position="1"/>
        <end position="19"/>
    </location>
</feature>
<proteinExistence type="inferred from homology"/>
<accession>A0AAE0JH99</accession>
<evidence type="ECO:0000256" key="1">
    <source>
        <dbReference type="ARBA" id="ARBA00004367"/>
    </source>
</evidence>
<reference evidence="11" key="1">
    <citation type="journal article" date="2023" name="Mol. Phylogenet. Evol.">
        <title>Genome-scale phylogeny and comparative genomics of the fungal order Sordariales.</title>
        <authorList>
            <person name="Hensen N."/>
            <person name="Bonometti L."/>
            <person name="Westerberg I."/>
            <person name="Brannstrom I.O."/>
            <person name="Guillou S."/>
            <person name="Cros-Aarteil S."/>
            <person name="Calhoun S."/>
            <person name="Haridas S."/>
            <person name="Kuo A."/>
            <person name="Mondo S."/>
            <person name="Pangilinan J."/>
            <person name="Riley R."/>
            <person name="LaButti K."/>
            <person name="Andreopoulos B."/>
            <person name="Lipzen A."/>
            <person name="Chen C."/>
            <person name="Yan M."/>
            <person name="Daum C."/>
            <person name="Ng V."/>
            <person name="Clum A."/>
            <person name="Steindorff A."/>
            <person name="Ohm R.A."/>
            <person name="Martin F."/>
            <person name="Silar P."/>
            <person name="Natvig D.O."/>
            <person name="Lalanne C."/>
            <person name="Gautier V."/>
            <person name="Ament-Velasquez S.L."/>
            <person name="Kruys A."/>
            <person name="Hutchinson M.I."/>
            <person name="Powell A.J."/>
            <person name="Barry K."/>
            <person name="Miller A.N."/>
            <person name="Grigoriev I.V."/>
            <person name="Debuchy R."/>
            <person name="Gladieux P."/>
            <person name="Hiltunen Thoren M."/>
            <person name="Johannesson H."/>
        </authorList>
    </citation>
    <scope>NUCLEOTIDE SEQUENCE</scope>
    <source>
        <strain evidence="11">CBS 560.94</strain>
    </source>
</reference>
<dbReference type="InterPro" id="IPR045149">
    <property type="entry name" value="OS-9-like"/>
</dbReference>
<dbReference type="Pfam" id="PF07915">
    <property type="entry name" value="PRKCSH"/>
    <property type="match status" value="1"/>
</dbReference>
<evidence type="ECO:0000259" key="10">
    <source>
        <dbReference type="PROSITE" id="PS51914"/>
    </source>
</evidence>
<evidence type="ECO:0000256" key="3">
    <source>
        <dbReference type="ARBA" id="ARBA00022729"/>
    </source>
</evidence>
<feature type="compositionally biased region" description="Acidic residues" evidence="8">
    <location>
        <begin position="537"/>
        <end position="546"/>
    </location>
</feature>
<feature type="region of interest" description="Disordered" evidence="8">
    <location>
        <begin position="351"/>
        <end position="372"/>
    </location>
</feature>
<dbReference type="Gene3D" id="2.70.130.10">
    <property type="entry name" value="Mannose-6-phosphate receptor binding domain"/>
    <property type="match status" value="1"/>
</dbReference>
<feature type="region of interest" description="Disordered" evidence="8">
    <location>
        <begin position="61"/>
        <end position="80"/>
    </location>
</feature>
<evidence type="ECO:0000256" key="5">
    <source>
        <dbReference type="ARBA" id="ARBA00022824"/>
    </source>
</evidence>
<dbReference type="GeneID" id="87865995"/>
<dbReference type="GO" id="GO:0005789">
    <property type="term" value="C:endoplasmic reticulum membrane"/>
    <property type="evidence" value="ECO:0007669"/>
    <property type="project" value="UniProtKB-SubCell"/>
</dbReference>
<dbReference type="GO" id="GO:0005788">
    <property type="term" value="C:endoplasmic reticulum lumen"/>
    <property type="evidence" value="ECO:0007669"/>
    <property type="project" value="UniProtKB-UniRule"/>
</dbReference>
<dbReference type="AlphaFoldDB" id="A0AAE0JH99"/>
<keyword evidence="5 7" id="KW-0256">Endoplasmic reticulum</keyword>
<feature type="compositionally biased region" description="Polar residues" evidence="8">
    <location>
        <begin position="359"/>
        <end position="372"/>
    </location>
</feature>
<comment type="caution">
    <text evidence="11">The sequence shown here is derived from an EMBL/GenBank/DDBJ whole genome shotgun (WGS) entry which is preliminary data.</text>
</comment>
<feature type="compositionally biased region" description="Basic and acidic residues" evidence="8">
    <location>
        <begin position="583"/>
        <end position="599"/>
    </location>
</feature>
<dbReference type="InterPro" id="IPR044865">
    <property type="entry name" value="MRH_dom"/>
</dbReference>
<organism evidence="11 12">
    <name type="scientific">Neurospora tetraspora</name>
    <dbReference type="NCBI Taxonomy" id="94610"/>
    <lineage>
        <taxon>Eukaryota</taxon>
        <taxon>Fungi</taxon>
        <taxon>Dikarya</taxon>
        <taxon>Ascomycota</taxon>
        <taxon>Pezizomycotina</taxon>
        <taxon>Sordariomycetes</taxon>
        <taxon>Sordariomycetidae</taxon>
        <taxon>Sordariales</taxon>
        <taxon>Sordariaceae</taxon>
        <taxon>Neurospora</taxon>
    </lineage>
</organism>
<dbReference type="SUPFAM" id="SSF50911">
    <property type="entry name" value="Mannose 6-phosphate receptor domain"/>
    <property type="match status" value="1"/>
</dbReference>
<comment type="function">
    <text evidence="7">Lectin involved in the quality control of the secretory pathway. As a member of the endoplasmic reticulum-associated degradation lumenal (ERAD-L) surveillance system, targets misfolded endoplasmic reticulum lumenal glycoproteins for degradation.</text>
</comment>
<gene>
    <name evidence="11" type="ORF">B0H65DRAFT_525761</name>
</gene>
<evidence type="ECO:0000256" key="2">
    <source>
        <dbReference type="ARBA" id="ARBA00009918"/>
    </source>
</evidence>
<evidence type="ECO:0000313" key="11">
    <source>
        <dbReference type="EMBL" id="KAK3345669.1"/>
    </source>
</evidence>
<dbReference type="GO" id="GO:0030970">
    <property type="term" value="P:retrograde protein transport, ER to cytosol"/>
    <property type="evidence" value="ECO:0007669"/>
    <property type="project" value="TreeGrafter"/>
</dbReference>
<feature type="compositionally biased region" description="Gly residues" evidence="8">
    <location>
        <begin position="560"/>
        <end position="581"/>
    </location>
</feature>
<keyword evidence="12" id="KW-1185">Reference proteome</keyword>
<dbReference type="GO" id="GO:0030968">
    <property type="term" value="P:endoplasmic reticulum unfolded protein response"/>
    <property type="evidence" value="ECO:0007669"/>
    <property type="project" value="UniProtKB-UniRule"/>
</dbReference>
<reference evidence="11" key="2">
    <citation type="submission" date="2023-06" db="EMBL/GenBank/DDBJ databases">
        <authorList>
            <consortium name="Lawrence Berkeley National Laboratory"/>
            <person name="Haridas S."/>
            <person name="Hensen N."/>
            <person name="Bonometti L."/>
            <person name="Westerberg I."/>
            <person name="Brannstrom I.O."/>
            <person name="Guillou S."/>
            <person name="Cros-Aarteil S."/>
            <person name="Calhoun S."/>
            <person name="Kuo A."/>
            <person name="Mondo S."/>
            <person name="Pangilinan J."/>
            <person name="Riley R."/>
            <person name="Labutti K."/>
            <person name="Andreopoulos B."/>
            <person name="Lipzen A."/>
            <person name="Chen C."/>
            <person name="Yanf M."/>
            <person name="Daum C."/>
            <person name="Ng V."/>
            <person name="Clum A."/>
            <person name="Steindorff A."/>
            <person name="Ohm R."/>
            <person name="Martin F."/>
            <person name="Silar P."/>
            <person name="Natvig D."/>
            <person name="Lalanne C."/>
            <person name="Gautier V."/>
            <person name="Ament-Velasquez S.L."/>
            <person name="Kruys A."/>
            <person name="Hutchinson M.I."/>
            <person name="Powell A.J."/>
            <person name="Barry K."/>
            <person name="Miller A.N."/>
            <person name="Grigoriev I.V."/>
            <person name="Debuchy R."/>
            <person name="Gladieux P."/>
            <person name="Thoren M.H."/>
            <person name="Johannesson H."/>
        </authorList>
    </citation>
    <scope>NUCLEOTIDE SEQUENCE</scope>
    <source>
        <strain evidence="11">CBS 560.94</strain>
    </source>
</reference>
<feature type="compositionally biased region" description="Polar residues" evidence="8">
    <location>
        <begin position="214"/>
        <end position="237"/>
    </location>
</feature>
<evidence type="ECO:0000256" key="4">
    <source>
        <dbReference type="ARBA" id="ARBA00022734"/>
    </source>
</evidence>
<dbReference type="EMBL" id="JAUEPP010000004">
    <property type="protein sequence ID" value="KAK3345669.1"/>
    <property type="molecule type" value="Genomic_DNA"/>
</dbReference>
<keyword evidence="3 9" id="KW-0732">Signal</keyword>
<comment type="similarity">
    <text evidence="2 7">Belongs to the OS-9 family.</text>
</comment>
<feature type="domain" description="MRH" evidence="10">
    <location>
        <begin position="166"/>
        <end position="311"/>
    </location>
</feature>
<evidence type="ECO:0000256" key="8">
    <source>
        <dbReference type="SAM" id="MobiDB-lite"/>
    </source>
</evidence>
<evidence type="ECO:0000313" key="12">
    <source>
        <dbReference type="Proteomes" id="UP001278500"/>
    </source>
</evidence>
<feature type="compositionally biased region" description="Acidic residues" evidence="8">
    <location>
        <begin position="515"/>
        <end position="525"/>
    </location>
</feature>
<feature type="compositionally biased region" description="Basic and acidic residues" evidence="8">
    <location>
        <begin position="549"/>
        <end position="558"/>
    </location>
</feature>
<dbReference type="PANTHER" id="PTHR15414">
    <property type="entry name" value="OS-9-RELATED"/>
    <property type="match status" value="1"/>
</dbReference>
<name>A0AAE0JH99_9PEZI</name>
<evidence type="ECO:0000256" key="9">
    <source>
        <dbReference type="SAM" id="SignalP"/>
    </source>
</evidence>
<keyword evidence="4 7" id="KW-0430">Lectin</keyword>
<evidence type="ECO:0000256" key="6">
    <source>
        <dbReference type="ARBA" id="ARBA00023157"/>
    </source>
</evidence>
<protein>
    <recommendedName>
        <fullName evidence="7">Endoplasmic reticulum lectin</fullName>
    </recommendedName>
    <alternativeName>
        <fullName evidence="7">Protein OS-9 homolog</fullName>
    </alternativeName>
</protein>
<dbReference type="InterPro" id="IPR009011">
    <property type="entry name" value="Man6P_isomerase_rcpt-bd_dom_sf"/>
</dbReference>
<comment type="subcellular location">
    <subcellularLocation>
        <location evidence="1 7">Endoplasmic reticulum membrane</location>
        <topology evidence="1 7">Peripheral membrane protein</topology>
        <orientation evidence="1 7">Lumenal side</orientation>
    </subcellularLocation>
</comment>
<feature type="region of interest" description="Disordered" evidence="8">
    <location>
        <begin position="214"/>
        <end position="248"/>
    </location>
</feature>
<sequence>MRRPSLALLALSSLPFGSARQPSSFSIHQDLLAHPQFEVIFSDSYISEADAFALLEAANKAPKPTPASDGAKDGSTQTDLTSEIRESATANADSDNGDDTTDGTSQLRETYELIAHPPMRYLCSIPIIAPPPALNKTATELAKAEEAREVTRAYNKGWELMRGLENECLHFISGWWSYQYCYGKSIVQYHAVPNPKGGPPLRDKNSQEYILGTSLSPSSQSQKGKQIEVPNTEQKQLSPPPNTELQAKDNQRYLVQRLDGGTICDLTGRPRTIEIQYHCNPALSGDRIGWIKEVTTCAYLMVIHTPRLCADVAFLPPKETKAHPITCRQVISSDEEALSFNQRRKNMIDSSAAAAATAQDQKQGSGSGSTEKMSYQGLTVAGIPIGARRILPSTHVLPLPRHLQQQRQEEQQGNLLEALTKAAFKADVFGHYGDNNHAGAGKGGAAAAGKGQGGQKEMKKMRISERDIDKLGLDQQTLEAIREEIRAAGLDPDRDLNDEREGGGEIVWEFYADVAGDEEDGVPEEGTERAFWYGEERSEEGEEQTEAGEGQKRRKEEGNNGEGSGSGNEEGNNGEGSGSGNEEGSKEEGSKEEYYRDEL</sequence>
<keyword evidence="7" id="KW-0472">Membrane</keyword>
<dbReference type="InterPro" id="IPR012913">
    <property type="entry name" value="OS9-like_dom"/>
</dbReference>
<dbReference type="PANTHER" id="PTHR15414:SF0">
    <property type="entry name" value="ENDOPLASMIC RETICULUM LECTIN 1"/>
    <property type="match status" value="1"/>
</dbReference>
<feature type="region of interest" description="Disordered" evidence="8">
    <location>
        <begin position="515"/>
        <end position="599"/>
    </location>
</feature>
<keyword evidence="6" id="KW-1015">Disulfide bond</keyword>
<dbReference type="Proteomes" id="UP001278500">
    <property type="component" value="Unassembled WGS sequence"/>
</dbReference>
<feature type="chain" id="PRO_5042148199" description="Endoplasmic reticulum lectin" evidence="9">
    <location>
        <begin position="20"/>
        <end position="599"/>
    </location>
</feature>
<evidence type="ECO:0000256" key="7">
    <source>
        <dbReference type="RuleBase" id="RU369099"/>
    </source>
</evidence>
<dbReference type="PROSITE" id="PS51914">
    <property type="entry name" value="MRH"/>
    <property type="match status" value="1"/>
</dbReference>
<dbReference type="GO" id="GO:0030246">
    <property type="term" value="F:carbohydrate binding"/>
    <property type="evidence" value="ECO:0007669"/>
    <property type="project" value="UniProtKB-UniRule"/>
</dbReference>
<dbReference type="RefSeq" id="XP_062682282.1">
    <property type="nucleotide sequence ID" value="XM_062828841.1"/>
</dbReference>